<reference evidence="1" key="1">
    <citation type="submission" date="2020-08" db="EMBL/GenBank/DDBJ databases">
        <authorList>
            <person name="Cejkova D."/>
            <person name="Kubasova T."/>
            <person name="Jahodarova E."/>
            <person name="Rychlik I."/>
        </authorList>
    </citation>
    <scope>NUCLEOTIDE SEQUENCE</scope>
    <source>
        <strain evidence="1">An836</strain>
    </source>
</reference>
<dbReference type="RefSeq" id="WP_204469871.1">
    <property type="nucleotide sequence ID" value="NZ_JACLYU010000150.1"/>
</dbReference>
<sequence length="161" mass="16831">MPATLVFTTSGSCANIDLMYNHNPATGIAGTMQYVPSVAEDATWNPATSPTLICTPPAGTFPDIGNSALFNEACPTGAAGPPVTVHNTKGPVQGYVLAVPEASNERAITYEEAYFVFGFGATAGMIAPWTDPTQIFIRTVTKSTLVAWSFQLGIPAAKMKG</sequence>
<reference evidence="1" key="2">
    <citation type="journal article" date="2021" name="Sci. Rep.">
        <title>The distribution of antibiotic resistance genes in chicken gut microbiota commensals.</title>
        <authorList>
            <person name="Juricova H."/>
            <person name="Matiasovicova J."/>
            <person name="Kubasova T."/>
            <person name="Cejkova D."/>
            <person name="Rychlik I."/>
        </authorList>
    </citation>
    <scope>NUCLEOTIDE SEQUENCE</scope>
    <source>
        <strain evidence="1">An836</strain>
    </source>
</reference>
<dbReference type="AlphaFoldDB" id="A0A938WZ61"/>
<keyword evidence="2" id="KW-1185">Reference proteome</keyword>
<dbReference type="EMBL" id="JACLYU010000150">
    <property type="protein sequence ID" value="MBM6700576.1"/>
    <property type="molecule type" value="Genomic_DNA"/>
</dbReference>
<evidence type="ECO:0000313" key="2">
    <source>
        <dbReference type="Proteomes" id="UP000718821"/>
    </source>
</evidence>
<evidence type="ECO:0000313" key="1">
    <source>
        <dbReference type="EMBL" id="MBM6700576.1"/>
    </source>
</evidence>
<protein>
    <submittedName>
        <fullName evidence="1">Uncharacterized protein</fullName>
    </submittedName>
</protein>
<gene>
    <name evidence="1" type="ORF">H7U32_09860</name>
</gene>
<accession>A0A938WZ61</accession>
<name>A0A938WZ61_9BIFI</name>
<dbReference type="Proteomes" id="UP000718821">
    <property type="component" value="Unassembled WGS sequence"/>
</dbReference>
<proteinExistence type="predicted"/>
<organism evidence="1 2">
    <name type="scientific">Bifidobacterium pullorum subsp. saeculare</name>
    <dbReference type="NCBI Taxonomy" id="78257"/>
    <lineage>
        <taxon>Bacteria</taxon>
        <taxon>Bacillati</taxon>
        <taxon>Actinomycetota</taxon>
        <taxon>Actinomycetes</taxon>
        <taxon>Bifidobacteriales</taxon>
        <taxon>Bifidobacteriaceae</taxon>
        <taxon>Bifidobacterium</taxon>
    </lineage>
</organism>
<feature type="non-terminal residue" evidence="1">
    <location>
        <position position="161"/>
    </location>
</feature>
<comment type="caution">
    <text evidence="1">The sequence shown here is derived from an EMBL/GenBank/DDBJ whole genome shotgun (WGS) entry which is preliminary data.</text>
</comment>
<feature type="non-terminal residue" evidence="1">
    <location>
        <position position="1"/>
    </location>
</feature>